<organism evidence="2 3">
    <name type="scientific">Thermofilum pendens (strain DSM 2475 / Hrk 5)</name>
    <dbReference type="NCBI Taxonomy" id="368408"/>
    <lineage>
        <taxon>Archaea</taxon>
        <taxon>Thermoproteota</taxon>
        <taxon>Thermoprotei</taxon>
        <taxon>Thermofilales</taxon>
        <taxon>Thermofilaceae</taxon>
        <taxon>Thermofilum</taxon>
    </lineage>
</organism>
<evidence type="ECO:0000313" key="2">
    <source>
        <dbReference type="EMBL" id="ABL78387.1"/>
    </source>
</evidence>
<proteinExistence type="predicted"/>
<evidence type="ECO:0000313" key="3">
    <source>
        <dbReference type="Proteomes" id="UP000000641"/>
    </source>
</evidence>
<keyword evidence="3" id="KW-1185">Reference proteome</keyword>
<dbReference type="InterPro" id="IPR025669">
    <property type="entry name" value="AAA_dom"/>
</dbReference>
<dbReference type="Gene3D" id="3.40.50.300">
    <property type="entry name" value="P-loop containing nucleotide triphosphate hydrolases"/>
    <property type="match status" value="1"/>
</dbReference>
<sequence length="299" mass="33123">MKAVTFLSVKGGVGKTTLAVNTAAMLADRVGGSEKVLVVDLDAQASATVYILGHKKQRGFEESNHTVYGLLSGGVEARDCVVNVSEHTDKWSSRLYLVPGDSRVTELERRIVAESAAGGYGWLYIVRRALEKLSGEGFSYVFIDPPATLGVLSEAALAASRYFILPIVPDDFGRTSFRLFASSFFSGVAMKIRTELGTLPLCGGIVFNKVKSNTAMEKIANSIVEEVHKSKLYGKYPIPLYKTRLHEYIAYTKSLEEHVPLWNIKEKKKHENAIKEFEEYFDEFYEYVVRDKAAAGGQV</sequence>
<dbReference type="PANTHER" id="PTHR13696">
    <property type="entry name" value="P-LOOP CONTAINING NUCLEOSIDE TRIPHOSPHATE HYDROLASE"/>
    <property type="match status" value="1"/>
</dbReference>
<dbReference type="EMBL" id="CP000505">
    <property type="protein sequence ID" value="ABL78387.1"/>
    <property type="molecule type" value="Genomic_DNA"/>
</dbReference>
<dbReference type="GeneID" id="4601963"/>
<dbReference type="InterPro" id="IPR050678">
    <property type="entry name" value="DNA_Partitioning_ATPase"/>
</dbReference>
<dbReference type="HOGENOM" id="CLU_037612_4_0_2"/>
<dbReference type="Proteomes" id="UP000000641">
    <property type="component" value="Chromosome"/>
</dbReference>
<accession>A1RYV7</accession>
<evidence type="ECO:0000259" key="1">
    <source>
        <dbReference type="Pfam" id="PF13614"/>
    </source>
</evidence>
<dbReference type="InterPro" id="IPR027417">
    <property type="entry name" value="P-loop_NTPase"/>
</dbReference>
<dbReference type="KEGG" id="tpe:Tpen_0987"/>
<gene>
    <name evidence="2" type="ordered locus">Tpen_0987</name>
</gene>
<dbReference type="EnsemblBacteria" id="ABL78387">
    <property type="protein sequence ID" value="ABL78387"/>
    <property type="gene ID" value="Tpen_0987"/>
</dbReference>
<dbReference type="CDD" id="cd02042">
    <property type="entry name" value="ParAB_family"/>
    <property type="match status" value="1"/>
</dbReference>
<dbReference type="Pfam" id="PF13614">
    <property type="entry name" value="AAA_31"/>
    <property type="match status" value="1"/>
</dbReference>
<dbReference type="eggNOG" id="arCOG00586">
    <property type="taxonomic scope" value="Archaea"/>
</dbReference>
<dbReference type="STRING" id="368408.Tpen_0987"/>
<dbReference type="RefSeq" id="WP_011752652.1">
    <property type="nucleotide sequence ID" value="NC_008698.1"/>
</dbReference>
<name>A1RYV7_THEPD</name>
<protein>
    <submittedName>
        <fullName evidence="2">Partition protein, ParA-like protein</fullName>
    </submittedName>
</protein>
<reference evidence="3" key="1">
    <citation type="journal article" date="2008" name="J. Bacteriol.">
        <title>Genome sequence of Thermofilum pendens reveals an exceptional loss of biosynthetic pathways without genome reduction.</title>
        <authorList>
            <person name="Anderson I."/>
            <person name="Rodriguez J."/>
            <person name="Susanti D."/>
            <person name="Porat I."/>
            <person name="Reich C."/>
            <person name="Ulrich L.E."/>
            <person name="Elkins J.G."/>
            <person name="Mavromatis K."/>
            <person name="Lykidis A."/>
            <person name="Kim E."/>
            <person name="Thompson L.S."/>
            <person name="Nolan M."/>
            <person name="Land M."/>
            <person name="Copeland A."/>
            <person name="Lapidus A."/>
            <person name="Lucas S."/>
            <person name="Detter C."/>
            <person name="Zhulin I.B."/>
            <person name="Olsen G.J."/>
            <person name="Whitman W."/>
            <person name="Mukhopadhyay B."/>
            <person name="Bristow J."/>
            <person name="Kyrpides N."/>
        </authorList>
    </citation>
    <scope>NUCLEOTIDE SEQUENCE [LARGE SCALE GENOMIC DNA]</scope>
    <source>
        <strain evidence="3">DSM 2475 / Hrk 5</strain>
    </source>
</reference>
<dbReference type="AlphaFoldDB" id="A1RYV7"/>
<dbReference type="PANTHER" id="PTHR13696:SF96">
    <property type="entry name" value="COBQ_COBB_MIND_PARA NUCLEOTIDE BINDING DOMAIN-CONTAINING PROTEIN"/>
    <property type="match status" value="1"/>
</dbReference>
<feature type="domain" description="AAA" evidence="1">
    <location>
        <begin position="1"/>
        <end position="173"/>
    </location>
</feature>
<dbReference type="SUPFAM" id="SSF52540">
    <property type="entry name" value="P-loop containing nucleoside triphosphate hydrolases"/>
    <property type="match status" value="1"/>
</dbReference>